<evidence type="ECO:0000256" key="2">
    <source>
        <dbReference type="ARBA" id="ARBA00022676"/>
    </source>
</evidence>
<dbReference type="SUPFAM" id="SSF53756">
    <property type="entry name" value="UDP-Glycosyltransferase/glycogen phosphorylase"/>
    <property type="match status" value="1"/>
</dbReference>
<comment type="caution">
    <text evidence="4">The sequence shown here is derived from an EMBL/GenBank/DDBJ whole genome shotgun (WGS) entry which is preliminary data.</text>
</comment>
<comment type="similarity">
    <text evidence="1">Belongs to the glycosyltransferase group 1 family. Glycosyltransferase 4 subfamily.</text>
</comment>
<accession>A0A934V2E9</accession>
<dbReference type="EMBL" id="NRRE01000035">
    <property type="protein sequence ID" value="MBK1699343.1"/>
    <property type="molecule type" value="Genomic_DNA"/>
</dbReference>
<sequence length="419" mass="45332">MRVGVFHPGAQNSWQRALAAQEAGVLAWYLSSVQVRADGPAMRTAASVPGAAGRWLRRELERRCCRALDPRMLRRAGISELAEIALRRAGWMQTAAAVNRWGNACFARHVIAQARAEPVDLIWTHNDSALESFTWAKPRGIRCVLDQSIGHPAALAEILESDRARYPELYERAPPLPSGHEIARAERELDLADTVLVGSAFARDSLTARGVPGDKIRLVPYGFDETLWSQPGPRPPLRGRPLEVLFVGAVQPRKGLGALLQAFTRIDPRVARLTLLGRMDLPANALAPVADRVVHRPPVPRREVAAVMARADVLILPSLFEGSAVVAYEAQAAGLALIQSASTGWIAEQDRTGLILPDVSAAAIRTAVLALAHDPDRLAAMQTAAAAAQPRCWADYRAEVRQVLGLAAAQVPESREAAA</sequence>
<dbReference type="CDD" id="cd03801">
    <property type="entry name" value="GT4_PimA-like"/>
    <property type="match status" value="1"/>
</dbReference>
<dbReference type="Pfam" id="PF13692">
    <property type="entry name" value="Glyco_trans_1_4"/>
    <property type="match status" value="1"/>
</dbReference>
<dbReference type="PANTHER" id="PTHR12526:SF640">
    <property type="entry name" value="COLANIC ACID BIOSYNTHESIS GLYCOSYLTRANSFERASE WCAL-RELATED"/>
    <property type="match status" value="1"/>
</dbReference>
<dbReference type="RefSeq" id="WP_027287552.1">
    <property type="nucleotide sequence ID" value="NZ_NRRE01000035.1"/>
</dbReference>
<protein>
    <submittedName>
        <fullName evidence="4">Uncharacterized protein</fullName>
    </submittedName>
</protein>
<dbReference type="PANTHER" id="PTHR12526">
    <property type="entry name" value="GLYCOSYLTRANSFERASE"/>
    <property type="match status" value="1"/>
</dbReference>
<organism evidence="4 5">
    <name type="scientific">Rhodovibrio salinarum</name>
    <dbReference type="NCBI Taxonomy" id="1087"/>
    <lineage>
        <taxon>Bacteria</taxon>
        <taxon>Pseudomonadati</taxon>
        <taxon>Pseudomonadota</taxon>
        <taxon>Alphaproteobacteria</taxon>
        <taxon>Rhodospirillales</taxon>
        <taxon>Rhodovibrionaceae</taxon>
        <taxon>Rhodovibrio</taxon>
    </lineage>
</organism>
<keyword evidence="2" id="KW-0328">Glycosyltransferase</keyword>
<dbReference type="Proteomes" id="UP000778970">
    <property type="component" value="Unassembled WGS sequence"/>
</dbReference>
<keyword evidence="5" id="KW-1185">Reference proteome</keyword>
<keyword evidence="3" id="KW-0808">Transferase</keyword>
<proteinExistence type="inferred from homology"/>
<dbReference type="Gene3D" id="3.40.50.2000">
    <property type="entry name" value="Glycogen Phosphorylase B"/>
    <property type="match status" value="2"/>
</dbReference>
<evidence type="ECO:0000256" key="3">
    <source>
        <dbReference type="ARBA" id="ARBA00022679"/>
    </source>
</evidence>
<dbReference type="AlphaFoldDB" id="A0A934V2E9"/>
<dbReference type="GO" id="GO:0016757">
    <property type="term" value="F:glycosyltransferase activity"/>
    <property type="evidence" value="ECO:0007669"/>
    <property type="project" value="UniProtKB-KW"/>
</dbReference>
<reference evidence="4" key="2">
    <citation type="journal article" date="2020" name="Microorganisms">
        <title>Osmotic Adaptation and Compatible Solute Biosynthesis of Phototrophic Bacteria as Revealed from Genome Analyses.</title>
        <authorList>
            <person name="Imhoff J.F."/>
            <person name="Rahn T."/>
            <person name="Kunzel S."/>
            <person name="Keller A."/>
            <person name="Neulinger S.C."/>
        </authorList>
    </citation>
    <scope>NUCLEOTIDE SEQUENCE</scope>
    <source>
        <strain evidence="4">DSM 9154</strain>
    </source>
</reference>
<gene>
    <name evidence="4" type="ORF">CKO21_19015</name>
</gene>
<evidence type="ECO:0000256" key="1">
    <source>
        <dbReference type="ARBA" id="ARBA00009481"/>
    </source>
</evidence>
<evidence type="ECO:0000313" key="4">
    <source>
        <dbReference type="EMBL" id="MBK1699343.1"/>
    </source>
</evidence>
<name>A0A934V2E9_9PROT</name>
<evidence type="ECO:0000313" key="5">
    <source>
        <dbReference type="Proteomes" id="UP000778970"/>
    </source>
</evidence>
<reference evidence="4" key="1">
    <citation type="submission" date="2017-08" db="EMBL/GenBank/DDBJ databases">
        <authorList>
            <person name="Imhoff J.F."/>
            <person name="Rahn T."/>
            <person name="Kuenzel S."/>
            <person name="Neulinger S.C."/>
        </authorList>
    </citation>
    <scope>NUCLEOTIDE SEQUENCE</scope>
    <source>
        <strain evidence="4">DSM 9154</strain>
    </source>
</reference>